<keyword evidence="5 6" id="KW-0472">Membrane</keyword>
<proteinExistence type="predicted"/>
<dbReference type="RefSeq" id="WP_310289181.1">
    <property type="nucleotide sequence ID" value="NZ_BAAAWO010000001.1"/>
</dbReference>
<feature type="transmembrane region" description="Helical" evidence="6">
    <location>
        <begin position="256"/>
        <end position="275"/>
    </location>
</feature>
<keyword evidence="4 6" id="KW-1133">Transmembrane helix</keyword>
<dbReference type="InterPro" id="IPR018076">
    <property type="entry name" value="T2SS_GspF_dom"/>
</dbReference>
<comment type="subcellular location">
    <subcellularLocation>
        <location evidence="1">Cell membrane</location>
        <topology evidence="1">Multi-pass membrane protein</topology>
    </subcellularLocation>
</comment>
<protein>
    <submittedName>
        <fullName evidence="8">Tight adherence protein B</fullName>
    </submittedName>
</protein>
<feature type="domain" description="Type II secretion system protein GspF" evidence="7">
    <location>
        <begin position="149"/>
        <end position="271"/>
    </location>
</feature>
<gene>
    <name evidence="8" type="ORF">J2S64_001292</name>
</gene>
<evidence type="ECO:0000259" key="7">
    <source>
        <dbReference type="Pfam" id="PF00482"/>
    </source>
</evidence>
<keyword evidence="3 6" id="KW-0812">Transmembrane</keyword>
<evidence type="ECO:0000256" key="3">
    <source>
        <dbReference type="ARBA" id="ARBA00022692"/>
    </source>
</evidence>
<keyword evidence="9" id="KW-1185">Reference proteome</keyword>
<keyword evidence="2" id="KW-1003">Cell membrane</keyword>
<feature type="transmembrane region" description="Helical" evidence="6">
    <location>
        <begin position="97"/>
        <end position="129"/>
    </location>
</feature>
<evidence type="ECO:0000256" key="1">
    <source>
        <dbReference type="ARBA" id="ARBA00004651"/>
    </source>
</evidence>
<name>A0ABU2BG47_9MICC</name>
<organism evidence="8 9">
    <name type="scientific">Paeniglutamicibacter sulfureus</name>
    <dbReference type="NCBI Taxonomy" id="43666"/>
    <lineage>
        <taxon>Bacteria</taxon>
        <taxon>Bacillati</taxon>
        <taxon>Actinomycetota</taxon>
        <taxon>Actinomycetes</taxon>
        <taxon>Micrococcales</taxon>
        <taxon>Micrococcaceae</taxon>
        <taxon>Paeniglutamicibacter</taxon>
    </lineage>
</organism>
<dbReference type="InterPro" id="IPR042094">
    <property type="entry name" value="T2SS_GspF_sf"/>
</dbReference>
<reference evidence="8 9" key="1">
    <citation type="submission" date="2023-07" db="EMBL/GenBank/DDBJ databases">
        <title>Sequencing the genomes of 1000 actinobacteria strains.</title>
        <authorList>
            <person name="Klenk H.-P."/>
        </authorList>
    </citation>
    <scope>NUCLEOTIDE SEQUENCE [LARGE SCALE GENOMIC DNA]</scope>
    <source>
        <strain evidence="8 9">DSM 20167</strain>
    </source>
</reference>
<dbReference type="EMBL" id="JAVDYI010000001">
    <property type="protein sequence ID" value="MDR7357601.1"/>
    <property type="molecule type" value="Genomic_DNA"/>
</dbReference>
<evidence type="ECO:0000256" key="5">
    <source>
        <dbReference type="ARBA" id="ARBA00023136"/>
    </source>
</evidence>
<evidence type="ECO:0000256" key="4">
    <source>
        <dbReference type="ARBA" id="ARBA00022989"/>
    </source>
</evidence>
<accession>A0ABU2BG47</accession>
<dbReference type="PANTHER" id="PTHR35007">
    <property type="entry name" value="INTEGRAL MEMBRANE PROTEIN-RELATED"/>
    <property type="match status" value="1"/>
</dbReference>
<dbReference type="Proteomes" id="UP001183817">
    <property type="component" value="Unassembled WGS sequence"/>
</dbReference>
<comment type="caution">
    <text evidence="8">The sequence shown here is derived from an EMBL/GenBank/DDBJ whole genome shotgun (WGS) entry which is preliminary data.</text>
</comment>
<dbReference type="Gene3D" id="1.20.81.30">
    <property type="entry name" value="Type II secretion system (T2SS), domain F"/>
    <property type="match status" value="1"/>
</dbReference>
<sequence>MEGILLAAGLLAGLTAMLLLLLVVLRPVSAEVPIERRRMGEAALQSPSLLSRFSGATVRAVERNATTSAGGPFGRGALQAAGVKQDPAEFLVLVGSAALAAGVLGLLLGGAGLAVLLAVLIPAGAWAFLQIRAERRRTKFEDQLPDMIMTISGSLRAGHSVLRALDGAAQEFDSPMAEELGRIVNESRVGRDAEQTMLETAVRMRSEDFSWVAGAIQINREVGGDLAVVLDQVGETIRERSQIKGQVRALSAEGKFSAYILVGLPFGISGLLFLMNPGYIGTLFSHPLGIGMLVVGGIMMAIGSFWMSRMVKIKF</sequence>
<evidence type="ECO:0000256" key="2">
    <source>
        <dbReference type="ARBA" id="ARBA00022475"/>
    </source>
</evidence>
<evidence type="ECO:0000256" key="6">
    <source>
        <dbReference type="SAM" id="Phobius"/>
    </source>
</evidence>
<feature type="transmembrane region" description="Helical" evidence="6">
    <location>
        <begin position="287"/>
        <end position="307"/>
    </location>
</feature>
<dbReference type="Pfam" id="PF00482">
    <property type="entry name" value="T2SSF"/>
    <property type="match status" value="1"/>
</dbReference>
<evidence type="ECO:0000313" key="9">
    <source>
        <dbReference type="Proteomes" id="UP001183817"/>
    </source>
</evidence>
<dbReference type="PANTHER" id="PTHR35007:SF1">
    <property type="entry name" value="PILUS ASSEMBLY PROTEIN"/>
    <property type="match status" value="1"/>
</dbReference>
<evidence type="ECO:0000313" key="8">
    <source>
        <dbReference type="EMBL" id="MDR7357601.1"/>
    </source>
</evidence>